<evidence type="ECO:0000313" key="1">
    <source>
        <dbReference type="EMBL" id="SDM67859.1"/>
    </source>
</evidence>
<accession>A0A1G9V6S7</accession>
<evidence type="ECO:0000313" key="2">
    <source>
        <dbReference type="Proteomes" id="UP000182783"/>
    </source>
</evidence>
<dbReference type="RefSeq" id="WP_157243781.1">
    <property type="nucleotide sequence ID" value="NZ_CP048429.1"/>
</dbReference>
<organism evidence="1 2">
    <name type="scientific">Paenibacillus jilunlii</name>
    <dbReference type="NCBI Taxonomy" id="682956"/>
    <lineage>
        <taxon>Bacteria</taxon>
        <taxon>Bacillati</taxon>
        <taxon>Bacillota</taxon>
        <taxon>Bacilli</taxon>
        <taxon>Bacillales</taxon>
        <taxon>Paenibacillaceae</taxon>
        <taxon>Paenibacillus</taxon>
    </lineage>
</organism>
<dbReference type="EMBL" id="FNGM01000016">
    <property type="protein sequence ID" value="SDM67859.1"/>
    <property type="molecule type" value="Genomic_DNA"/>
</dbReference>
<name>A0A1G9V6S7_9BACL</name>
<dbReference type="AlphaFoldDB" id="A0A1G9V6S7"/>
<reference evidence="1 2" key="1">
    <citation type="submission" date="2016-10" db="EMBL/GenBank/DDBJ databases">
        <authorList>
            <person name="de Groot N.N."/>
        </authorList>
    </citation>
    <scope>NUCLEOTIDE SEQUENCE [LARGE SCALE GENOMIC DNA]</scope>
    <source>
        <strain evidence="1 2">CGMCC 1.10239</strain>
    </source>
</reference>
<proteinExistence type="predicted"/>
<sequence>MRQSVKARSWSSIPAYNVGCCSEAVTAAKDVEDYKELQVLKGNSRSFLPRT</sequence>
<dbReference type="Proteomes" id="UP000182783">
    <property type="component" value="Unassembled WGS sequence"/>
</dbReference>
<gene>
    <name evidence="1" type="ORF">SAMN05216191_11657</name>
</gene>
<protein>
    <submittedName>
        <fullName evidence="1">Uncharacterized protein</fullName>
    </submittedName>
</protein>